<dbReference type="AlphaFoldDB" id="A0A937FV06"/>
<evidence type="ECO:0000313" key="1">
    <source>
        <dbReference type="EMBL" id="MBL6446650.1"/>
    </source>
</evidence>
<keyword evidence="2" id="KW-1185">Reference proteome</keyword>
<dbReference type="Pfam" id="PF07311">
    <property type="entry name" value="Dodecin"/>
    <property type="match status" value="1"/>
</dbReference>
<evidence type="ECO:0000313" key="2">
    <source>
        <dbReference type="Proteomes" id="UP000614216"/>
    </source>
</evidence>
<dbReference type="InterPro" id="IPR025543">
    <property type="entry name" value="Dodecin-like"/>
</dbReference>
<dbReference type="PANTHER" id="PTHR39324:SF1">
    <property type="entry name" value="CALCIUM DODECIN"/>
    <property type="match status" value="1"/>
</dbReference>
<dbReference type="EMBL" id="JAEUGD010000031">
    <property type="protein sequence ID" value="MBL6446650.1"/>
    <property type="molecule type" value="Genomic_DNA"/>
</dbReference>
<dbReference type="SUPFAM" id="SSF89807">
    <property type="entry name" value="Dodecin-like"/>
    <property type="match status" value="1"/>
</dbReference>
<dbReference type="RefSeq" id="WP_202856181.1">
    <property type="nucleotide sequence ID" value="NZ_JAEUGD010000031.1"/>
</dbReference>
<sequence length="72" mass="7939">MVLKVLELLASSKVSWEDAAQQAVQQAAKSLYNIRSIYIKDHSAKVVDSKIVEYRVNAQITFALADADADAE</sequence>
<gene>
    <name evidence="1" type="ORF">JMN32_10030</name>
</gene>
<protein>
    <submittedName>
        <fullName evidence="1">Dodecin domain-containing protein</fullName>
    </submittedName>
</protein>
<organism evidence="1 2">
    <name type="scientific">Fulvivirga marina</name>
    <dbReference type="NCBI Taxonomy" id="2494733"/>
    <lineage>
        <taxon>Bacteria</taxon>
        <taxon>Pseudomonadati</taxon>
        <taxon>Bacteroidota</taxon>
        <taxon>Cytophagia</taxon>
        <taxon>Cytophagales</taxon>
        <taxon>Fulvivirgaceae</taxon>
        <taxon>Fulvivirga</taxon>
    </lineage>
</organism>
<accession>A0A937FV06</accession>
<dbReference type="InterPro" id="IPR009923">
    <property type="entry name" value="Dodecin"/>
</dbReference>
<name>A0A937FV06_9BACT</name>
<reference evidence="1" key="1">
    <citation type="submission" date="2021-01" db="EMBL/GenBank/DDBJ databases">
        <title>Fulvivirga kasyanovii gen. nov., sp nov., a novel member of the phylum Bacteroidetes isolated from seawater in a mussel farm.</title>
        <authorList>
            <person name="Zhao L.-H."/>
            <person name="Wang Z.-J."/>
        </authorList>
    </citation>
    <scope>NUCLEOTIDE SEQUENCE</scope>
    <source>
        <strain evidence="1">29W222</strain>
    </source>
</reference>
<proteinExistence type="predicted"/>
<dbReference type="Proteomes" id="UP000614216">
    <property type="component" value="Unassembled WGS sequence"/>
</dbReference>
<dbReference type="PANTHER" id="PTHR39324">
    <property type="entry name" value="CALCIUM DODECIN"/>
    <property type="match status" value="1"/>
</dbReference>
<dbReference type="Gene3D" id="3.30.1660.10">
    <property type="entry name" value="Flavin-binding protein dodecin"/>
    <property type="match status" value="1"/>
</dbReference>
<dbReference type="InterPro" id="IPR036694">
    <property type="entry name" value="Dodecin-like_sf"/>
</dbReference>
<comment type="caution">
    <text evidence="1">The sequence shown here is derived from an EMBL/GenBank/DDBJ whole genome shotgun (WGS) entry which is preliminary data.</text>
</comment>